<gene>
    <name evidence="3" type="ORF">LCGC14_2313100</name>
</gene>
<feature type="transmembrane region" description="Helical" evidence="1">
    <location>
        <begin position="38"/>
        <end position="57"/>
    </location>
</feature>
<keyword evidence="1" id="KW-0812">Transmembrane</keyword>
<feature type="domain" description="DUF2061" evidence="2">
    <location>
        <begin position="7"/>
        <end position="58"/>
    </location>
</feature>
<evidence type="ECO:0000313" key="3">
    <source>
        <dbReference type="EMBL" id="KKL49679.1"/>
    </source>
</evidence>
<reference evidence="3" key="1">
    <citation type="journal article" date="2015" name="Nature">
        <title>Complex archaea that bridge the gap between prokaryotes and eukaryotes.</title>
        <authorList>
            <person name="Spang A."/>
            <person name="Saw J.H."/>
            <person name="Jorgensen S.L."/>
            <person name="Zaremba-Niedzwiedzka K."/>
            <person name="Martijn J."/>
            <person name="Lind A.E."/>
            <person name="van Eijk R."/>
            <person name="Schleper C."/>
            <person name="Guy L."/>
            <person name="Ettema T.J."/>
        </authorList>
    </citation>
    <scope>NUCLEOTIDE SEQUENCE</scope>
</reference>
<keyword evidence="1" id="KW-1133">Transmembrane helix</keyword>
<proteinExistence type="predicted"/>
<dbReference type="EMBL" id="LAZR01032873">
    <property type="protein sequence ID" value="KKL49679.1"/>
    <property type="molecule type" value="Genomic_DNA"/>
</dbReference>
<dbReference type="Pfam" id="PF09834">
    <property type="entry name" value="DUF2061"/>
    <property type="match status" value="1"/>
</dbReference>
<dbReference type="InterPro" id="IPR018638">
    <property type="entry name" value="DUF2061_membrane"/>
</dbReference>
<protein>
    <recommendedName>
        <fullName evidence="2">DUF2061 domain-containing protein</fullName>
    </recommendedName>
</protein>
<feature type="transmembrane region" description="Helical" evidence="1">
    <location>
        <begin position="12"/>
        <end position="32"/>
    </location>
</feature>
<keyword evidence="1" id="KW-0472">Membrane</keyword>
<evidence type="ECO:0000259" key="2">
    <source>
        <dbReference type="Pfam" id="PF09834"/>
    </source>
</evidence>
<organism evidence="3">
    <name type="scientific">marine sediment metagenome</name>
    <dbReference type="NCBI Taxonomy" id="412755"/>
    <lineage>
        <taxon>unclassified sequences</taxon>
        <taxon>metagenomes</taxon>
        <taxon>ecological metagenomes</taxon>
    </lineage>
</organism>
<sequence>MKLTRAVLKSVTWRLISMLITGVVVFLVTGSWGATGSIVAVTATIKTVLYIGHDWLWDRKRDEK</sequence>
<evidence type="ECO:0000256" key="1">
    <source>
        <dbReference type="SAM" id="Phobius"/>
    </source>
</evidence>
<comment type="caution">
    <text evidence="3">The sequence shown here is derived from an EMBL/GenBank/DDBJ whole genome shotgun (WGS) entry which is preliminary data.</text>
</comment>
<accession>A0A0F9CKK6</accession>
<name>A0A0F9CKK6_9ZZZZ</name>
<dbReference type="AlphaFoldDB" id="A0A0F9CKK6"/>